<dbReference type="EMBL" id="CAJPDQ010000011">
    <property type="protein sequence ID" value="CAF9916352.1"/>
    <property type="molecule type" value="Genomic_DNA"/>
</dbReference>
<feature type="compositionally biased region" description="Low complexity" evidence="1">
    <location>
        <begin position="57"/>
        <end position="71"/>
    </location>
</feature>
<feature type="region of interest" description="Disordered" evidence="1">
    <location>
        <begin position="752"/>
        <end position="793"/>
    </location>
</feature>
<dbReference type="AlphaFoldDB" id="A0A8H3F5G7"/>
<feature type="region of interest" description="Disordered" evidence="1">
    <location>
        <begin position="495"/>
        <end position="514"/>
    </location>
</feature>
<evidence type="ECO:0000259" key="2">
    <source>
        <dbReference type="Pfam" id="PF11223"/>
    </source>
</evidence>
<gene>
    <name evidence="3" type="ORF">GOMPHAMPRED_000969</name>
</gene>
<comment type="caution">
    <text evidence="3">The sequence shown here is derived from an EMBL/GenBank/DDBJ whole genome shotgun (WGS) entry which is preliminary data.</text>
</comment>
<dbReference type="Proteomes" id="UP000664169">
    <property type="component" value="Unassembled WGS sequence"/>
</dbReference>
<feature type="domain" description="DUF3020" evidence="2">
    <location>
        <begin position="272"/>
        <end position="319"/>
    </location>
</feature>
<feature type="compositionally biased region" description="Basic and acidic residues" evidence="1">
    <location>
        <begin position="1"/>
        <end position="23"/>
    </location>
</feature>
<feature type="compositionally biased region" description="Basic and acidic residues" evidence="1">
    <location>
        <begin position="72"/>
        <end position="86"/>
    </location>
</feature>
<dbReference type="Pfam" id="PF11223">
    <property type="entry name" value="DUF3020"/>
    <property type="match status" value="1"/>
</dbReference>
<dbReference type="InterPro" id="IPR021386">
    <property type="entry name" value="SPP41_DUF3020"/>
</dbReference>
<name>A0A8H3F5G7_9LECA</name>
<sequence>MAEVEPALRKGEVSVHAERHGQDPEIDLMEQSSTSRIKSLQLFELDTMLLDDTPVLSEPSPQPQSHEQSPNSEEHGHIREWHDGYKPARRQKKKPRPGESTFRVPMSMEQRKSLGASVRPKATQAPAVTNGKHVDAEVLTATKSPITPVARGGIKLKFRAYGPAPITTNSRQSDGTQLSPNSLSMQQFGMSEQLDNHNQRHLHTGFHAYDIDLLSAPLENGPKLAWWLAQQISHMDFWQRQNNTTSEIPEITASQFYGHDASGHDRRRQIDRERKARWREANAEKNRDNDLRARVRRQAKVRFGDSETLEMNDWVATEFTKRKARRADRQISQAAKSGHFPSFTNLENIRNCLLRDGVTCMLHPAINQIRQLIVDVLFPANDGTNFSHRQEAIKLLSEAISLRQSQDDDSFRAAFTSIAQDEMVFNSVRSLMAQFETEDDEETEHDGLPLTLGHSKPPTRDQAQPILSNHFFMILNEALAILTELKEIGDKQQAFGTKIPGMNGRTKPPSQRERRRHLKDFGMSESQLEDFLVLINGGPLEPDPDDDLAVELYANDLDIELLIPSNPQITKINNGASVSDTWDTINSVLDALLERCVLPVKRGRRTKKNTMDENHAKNQATKVKALLMEIEIGGNRVRSRVESQAISEFYSRLTNYGKTQSFGGPLSQPQNQHPQVAPSGHARSKTLSEPATGRKRKYVDELPSVSQSPAAVMPLPNATNPFADDGLAVPPVSDSALSPTVNVDYTLDKIQSSHSSNTLRSTLPPPVPVEPQIQAYTGYPQFRHTQPPERFRS</sequence>
<keyword evidence="4" id="KW-1185">Reference proteome</keyword>
<accession>A0A8H3F5G7</accession>
<feature type="region of interest" description="Disordered" evidence="1">
    <location>
        <begin position="1"/>
        <end position="34"/>
    </location>
</feature>
<feature type="compositionally biased region" description="Polar residues" evidence="1">
    <location>
        <begin position="752"/>
        <end position="761"/>
    </location>
</feature>
<feature type="region of interest" description="Disordered" evidence="1">
    <location>
        <begin position="660"/>
        <end position="705"/>
    </location>
</feature>
<organism evidence="3 4">
    <name type="scientific">Gomphillus americanus</name>
    <dbReference type="NCBI Taxonomy" id="1940652"/>
    <lineage>
        <taxon>Eukaryota</taxon>
        <taxon>Fungi</taxon>
        <taxon>Dikarya</taxon>
        <taxon>Ascomycota</taxon>
        <taxon>Pezizomycotina</taxon>
        <taxon>Lecanoromycetes</taxon>
        <taxon>OSLEUM clade</taxon>
        <taxon>Ostropomycetidae</taxon>
        <taxon>Ostropales</taxon>
        <taxon>Graphidaceae</taxon>
        <taxon>Gomphilloideae</taxon>
        <taxon>Gomphillus</taxon>
    </lineage>
</organism>
<feature type="region of interest" description="Disordered" evidence="1">
    <location>
        <begin position="439"/>
        <end position="458"/>
    </location>
</feature>
<dbReference type="OrthoDB" id="5595797at2759"/>
<evidence type="ECO:0000313" key="4">
    <source>
        <dbReference type="Proteomes" id="UP000664169"/>
    </source>
</evidence>
<feature type="region of interest" description="Disordered" evidence="1">
    <location>
        <begin position="51"/>
        <end position="103"/>
    </location>
</feature>
<feature type="compositionally biased region" description="Polar residues" evidence="1">
    <location>
        <begin position="660"/>
        <end position="674"/>
    </location>
</feature>
<protein>
    <recommendedName>
        <fullName evidence="2">DUF3020 domain-containing protein</fullName>
    </recommendedName>
</protein>
<reference evidence="3" key="1">
    <citation type="submission" date="2021-03" db="EMBL/GenBank/DDBJ databases">
        <authorList>
            <person name="Tagirdzhanova G."/>
        </authorList>
    </citation>
    <scope>NUCLEOTIDE SEQUENCE</scope>
</reference>
<proteinExistence type="predicted"/>
<evidence type="ECO:0000256" key="1">
    <source>
        <dbReference type="SAM" id="MobiDB-lite"/>
    </source>
</evidence>
<evidence type="ECO:0000313" key="3">
    <source>
        <dbReference type="EMBL" id="CAF9916352.1"/>
    </source>
</evidence>